<dbReference type="InterPro" id="IPR053165">
    <property type="entry name" value="HSI-I_assembly_Hcp1"/>
</dbReference>
<accession>A0AAJ5N9T2</accession>
<sequence length="160" mass="17342">MAQDIFLKLTGIRGESQDAAHPDEIEVLAWDWSAEQLLTARSGTGGTGGKCTANDLTIEHYVDRASPTLMLHCLKGSHIENAVLVARKAGGMPLEYLKITLDDVLITRINSVANLNMVRPREEVQLSFARIRQEYVVQNAQGSSCGAVTAGYDIRTGDAA</sequence>
<evidence type="ECO:0008006" key="3">
    <source>
        <dbReference type="Google" id="ProtNLM"/>
    </source>
</evidence>
<reference evidence="1 2" key="1">
    <citation type="submission" date="2017-11" db="EMBL/GenBank/DDBJ databases">
        <authorList>
            <person name="Seth-Smith MB H."/>
        </authorList>
    </citation>
    <scope>NUCLEOTIDE SEQUENCE [LARGE SCALE GENOMIC DNA]</scope>
    <source>
        <strain evidence="1">E</strain>
    </source>
</reference>
<dbReference type="Proteomes" id="UP000268684">
    <property type="component" value="Chromosome I"/>
</dbReference>
<evidence type="ECO:0000313" key="2">
    <source>
        <dbReference type="Proteomes" id="UP000268684"/>
    </source>
</evidence>
<dbReference type="NCBIfam" id="TIGR03344">
    <property type="entry name" value="VI_effect_Hcp1"/>
    <property type="match status" value="1"/>
</dbReference>
<dbReference type="InterPro" id="IPR008514">
    <property type="entry name" value="T6SS_Hcp"/>
</dbReference>
<dbReference type="Gene3D" id="2.30.110.20">
    <property type="entry name" value="Hcp1-like"/>
    <property type="match status" value="1"/>
</dbReference>
<dbReference type="EMBL" id="LR025742">
    <property type="protein sequence ID" value="VBB11511.1"/>
    <property type="molecule type" value="Genomic_DNA"/>
</dbReference>
<protein>
    <recommendedName>
        <fullName evidence="3">Hcp1 family type VI secretion system effector</fullName>
    </recommendedName>
</protein>
<dbReference type="Pfam" id="PF05638">
    <property type="entry name" value="T6SS_HCP"/>
    <property type="match status" value="1"/>
</dbReference>
<dbReference type="RefSeq" id="WP_122167162.1">
    <property type="nucleotide sequence ID" value="NZ_CBCORX010000067.1"/>
</dbReference>
<gene>
    <name evidence="1" type="primary">hcp1_2</name>
    <name evidence="1" type="ORF">BSTAB16_1648</name>
</gene>
<proteinExistence type="predicted"/>
<dbReference type="InterPro" id="IPR036624">
    <property type="entry name" value="Hcp1-lik_sf"/>
</dbReference>
<dbReference type="PANTHER" id="PTHR36152:SF5">
    <property type="entry name" value="PROTEIN HCP1"/>
    <property type="match status" value="1"/>
</dbReference>
<keyword evidence="2" id="KW-1185">Reference proteome</keyword>
<evidence type="ECO:0000313" key="1">
    <source>
        <dbReference type="EMBL" id="VBB11511.1"/>
    </source>
</evidence>
<dbReference type="PANTHER" id="PTHR36152">
    <property type="entry name" value="CYTOPLASMIC PROTEIN-RELATED"/>
    <property type="match status" value="1"/>
</dbReference>
<dbReference type="AlphaFoldDB" id="A0AAJ5N9T2"/>
<dbReference type="GeneID" id="71054118"/>
<organism evidence="1 2">
    <name type="scientific">Burkholderia stabilis</name>
    <dbReference type="NCBI Taxonomy" id="95485"/>
    <lineage>
        <taxon>Bacteria</taxon>
        <taxon>Pseudomonadati</taxon>
        <taxon>Pseudomonadota</taxon>
        <taxon>Betaproteobacteria</taxon>
        <taxon>Burkholderiales</taxon>
        <taxon>Burkholderiaceae</taxon>
        <taxon>Burkholderia</taxon>
        <taxon>Burkholderia cepacia complex</taxon>
    </lineage>
</organism>
<name>A0AAJ5N9T2_9BURK</name>
<dbReference type="SUPFAM" id="SSF141452">
    <property type="entry name" value="Hcp1-like"/>
    <property type="match status" value="1"/>
</dbReference>